<comment type="caution">
    <text evidence="1">The sequence shown here is derived from an EMBL/GenBank/DDBJ whole genome shotgun (WGS) entry which is preliminary data.</text>
</comment>
<sequence length="196" mass="21946">MLIPVLFSALALFVLAYYVAFEYRRYVTAKTMAAGLGGNAVFRFGGSYMSRMHDGREERAWVVPDDKMAWGSLLSAATPSLARLHVWRKGGPGFRFHIEPRTGVLFRTLSLNTLKEAAFNVQHLDDNLRLLASDRREAGRYFLAPETELALTALFRDGFAQVRGDGDGIVAMMPGISSGDLEPERLALFFEHLRRC</sequence>
<protein>
    <submittedName>
        <fullName evidence="1">Uncharacterized protein</fullName>
    </submittedName>
</protein>
<reference evidence="1 2" key="1">
    <citation type="submission" date="2021-05" db="EMBL/GenBank/DDBJ databases">
        <title>The draft genome of Geobacter luticola JCM 17780.</title>
        <authorList>
            <person name="Xu Z."/>
            <person name="Masuda Y."/>
            <person name="Itoh H."/>
            <person name="Senoo K."/>
        </authorList>
    </citation>
    <scope>NUCLEOTIDE SEQUENCE [LARGE SCALE GENOMIC DNA]</scope>
    <source>
        <strain evidence="1 2">JCM 17780</strain>
    </source>
</reference>
<dbReference type="Proteomes" id="UP000756860">
    <property type="component" value="Unassembled WGS sequence"/>
</dbReference>
<keyword evidence="2" id="KW-1185">Reference proteome</keyword>
<gene>
    <name evidence="1" type="ORF">KI810_08450</name>
</gene>
<organism evidence="1 2">
    <name type="scientific">Geomobilimonas luticola</name>
    <dbReference type="NCBI Taxonomy" id="1114878"/>
    <lineage>
        <taxon>Bacteria</taxon>
        <taxon>Pseudomonadati</taxon>
        <taxon>Thermodesulfobacteriota</taxon>
        <taxon>Desulfuromonadia</taxon>
        <taxon>Geobacterales</taxon>
        <taxon>Geobacteraceae</taxon>
        <taxon>Geomobilimonas</taxon>
    </lineage>
</organism>
<evidence type="ECO:0000313" key="2">
    <source>
        <dbReference type="Proteomes" id="UP000756860"/>
    </source>
</evidence>
<accession>A0ABS5SGD2</accession>
<evidence type="ECO:0000313" key="1">
    <source>
        <dbReference type="EMBL" id="MBT0653082.1"/>
    </source>
</evidence>
<dbReference type="EMBL" id="JAHCVK010000002">
    <property type="protein sequence ID" value="MBT0653082.1"/>
    <property type="molecule type" value="Genomic_DNA"/>
</dbReference>
<name>A0ABS5SGD2_9BACT</name>
<proteinExistence type="predicted"/>
<dbReference type="RefSeq" id="WP_214175063.1">
    <property type="nucleotide sequence ID" value="NZ_JAHCVK010000002.1"/>
</dbReference>